<dbReference type="Proteomes" id="UP001556098">
    <property type="component" value="Unassembled WGS sequence"/>
</dbReference>
<dbReference type="InterPro" id="IPR011051">
    <property type="entry name" value="RmlC_Cupin_sf"/>
</dbReference>
<keyword evidence="3" id="KW-1185">Reference proteome</keyword>
<evidence type="ECO:0000313" key="3">
    <source>
        <dbReference type="Proteomes" id="UP001556098"/>
    </source>
</evidence>
<reference evidence="2 3" key="1">
    <citation type="submission" date="2024-07" db="EMBL/GenBank/DDBJ databases">
        <title>Marimonas sp.nov., isolated from tidal-flat sediment.</title>
        <authorList>
            <person name="Jayan J.N."/>
            <person name="Lee S.S."/>
        </authorList>
    </citation>
    <scope>NUCLEOTIDE SEQUENCE [LARGE SCALE GENOMIC DNA]</scope>
    <source>
        <strain evidence="2 3">MJW-29</strain>
    </source>
</reference>
<accession>A0ABV3RR64</accession>
<comment type="caution">
    <text evidence="2">The sequence shown here is derived from an EMBL/GenBank/DDBJ whole genome shotgun (WGS) entry which is preliminary data.</text>
</comment>
<dbReference type="Pfam" id="PF07883">
    <property type="entry name" value="Cupin_2"/>
    <property type="match status" value="1"/>
</dbReference>
<dbReference type="InterPro" id="IPR013096">
    <property type="entry name" value="Cupin_2"/>
</dbReference>
<evidence type="ECO:0000313" key="2">
    <source>
        <dbReference type="EMBL" id="MEW9921450.1"/>
    </source>
</evidence>
<protein>
    <submittedName>
        <fullName evidence="2">Cupin domain-containing protein</fullName>
    </submittedName>
</protein>
<gene>
    <name evidence="2" type="ORF">AB2B41_17715</name>
</gene>
<dbReference type="PANTHER" id="PTHR40112">
    <property type="entry name" value="H2HPP ISOMERASE"/>
    <property type="match status" value="1"/>
</dbReference>
<dbReference type="SUPFAM" id="SSF51182">
    <property type="entry name" value="RmlC-like cupins"/>
    <property type="match status" value="1"/>
</dbReference>
<dbReference type="PIRSF" id="PIRSF037087">
    <property type="entry name" value="UCP037087"/>
    <property type="match status" value="1"/>
</dbReference>
<dbReference type="InterPro" id="IPR017102">
    <property type="entry name" value="UCP037087"/>
</dbReference>
<dbReference type="PANTHER" id="PTHR40112:SF1">
    <property type="entry name" value="H2HPP ISOMERASE"/>
    <property type="match status" value="1"/>
</dbReference>
<proteinExistence type="predicted"/>
<dbReference type="EMBL" id="JBFNXX010000016">
    <property type="protein sequence ID" value="MEW9921450.1"/>
    <property type="molecule type" value="Genomic_DNA"/>
</dbReference>
<sequence>MADCVKLRPGGTYSGKQGFDYFQGIAKETVGSQGVCMHLLTVPPGGRAKAHKHESHETAIYVISGSAKMYWGDRLENVMETNAGDLIYIPPNTPHLPFNDGDTPAVAVIARTDPNEQESVVLMPELEALVPG</sequence>
<organism evidence="2 3">
    <name type="scientific">Sulfitobacter sediminis</name>
    <dbReference type="NCBI Taxonomy" id="3234186"/>
    <lineage>
        <taxon>Bacteria</taxon>
        <taxon>Pseudomonadati</taxon>
        <taxon>Pseudomonadota</taxon>
        <taxon>Alphaproteobacteria</taxon>
        <taxon>Rhodobacterales</taxon>
        <taxon>Roseobacteraceae</taxon>
        <taxon>Sulfitobacter</taxon>
    </lineage>
</organism>
<evidence type="ECO:0000259" key="1">
    <source>
        <dbReference type="Pfam" id="PF07883"/>
    </source>
</evidence>
<feature type="domain" description="Cupin type-2" evidence="1">
    <location>
        <begin position="39"/>
        <end position="108"/>
    </location>
</feature>
<name>A0ABV3RR64_9RHOB</name>
<dbReference type="InterPro" id="IPR052535">
    <property type="entry name" value="Bacilysin_H2HPP_isomerase"/>
</dbReference>
<dbReference type="RefSeq" id="WP_367879152.1">
    <property type="nucleotide sequence ID" value="NZ_JBFNXX010000016.1"/>
</dbReference>
<dbReference type="InterPro" id="IPR014710">
    <property type="entry name" value="RmlC-like_jellyroll"/>
</dbReference>
<dbReference type="Gene3D" id="2.60.120.10">
    <property type="entry name" value="Jelly Rolls"/>
    <property type="match status" value="1"/>
</dbReference>
<dbReference type="CDD" id="cd02210">
    <property type="entry name" value="cupin_BLR2406-like"/>
    <property type="match status" value="1"/>
</dbReference>